<protein>
    <recommendedName>
        <fullName evidence="7">AlgX/AlgJ SGNH hydrolase-like domain-containing protein</fullName>
    </recommendedName>
</protein>
<evidence type="ECO:0000256" key="3">
    <source>
        <dbReference type="ARBA" id="ARBA00022679"/>
    </source>
</evidence>
<comment type="pathway">
    <text evidence="2">Glycan biosynthesis; alginate biosynthesis.</text>
</comment>
<keyword evidence="5" id="KW-0574">Periplasm</keyword>
<gene>
    <name evidence="8" type="ORF">H7E68_02030</name>
</gene>
<name>A0A7X0SC60_9CLOT</name>
<dbReference type="RefSeq" id="WP_185163318.1">
    <property type="nucleotide sequence ID" value="NZ_JACKWY010000001.1"/>
</dbReference>
<reference evidence="8 9" key="1">
    <citation type="submission" date="2020-08" db="EMBL/GenBank/DDBJ databases">
        <title>Clostridia isolated from Swiss meat.</title>
        <authorList>
            <person name="Wambui J."/>
            <person name="Stevens M.J.A."/>
            <person name="Stephan R."/>
        </authorList>
    </citation>
    <scope>NUCLEOTIDE SEQUENCE [LARGE SCALE GENOMIC DNA]</scope>
    <source>
        <strain evidence="8 9">CM001</strain>
    </source>
</reference>
<proteinExistence type="predicted"/>
<dbReference type="AlphaFoldDB" id="A0A7X0SC60"/>
<comment type="caution">
    <text evidence="8">The sequence shown here is derived from an EMBL/GenBank/DDBJ whole genome shotgun (WGS) entry which is preliminary data.</text>
</comment>
<dbReference type="GO" id="GO:0016740">
    <property type="term" value="F:transferase activity"/>
    <property type="evidence" value="ECO:0007669"/>
    <property type="project" value="UniProtKB-KW"/>
</dbReference>
<sequence>MKNNILKLIKSKGLILIFILIITLPLFQNYTQLFNDKLLNEKKKQTVNPTYNKKEPISKYFSEKEKYFGDTFGFRDYFIRLSNYTDVNLFNKSPSKDVVIGKNDYLYSSEELNDYNRTNTLSDEDINKIANNIIILQNNLKNIGINFAFTVAPNKSTIYPEYMKTGSINPNDKSNLEKLEKVIAEKSINYIDYKKLMLENKDKYALYYKRDTHWNNIAATLVGDELIKTIGSFYDLGEFSIKPIDIKEKFRQCDLDDLLGIKTPILENTSTPDIKFSKNKLPKTLVYHDSFYYNVLPMLDDFFVQRIDLHNLNSPFHSTFDQFSQNTEIVVFEIVERYLGNLLNYDFNVFNDDLSKIKDYSSTSLNLDIKNPNNKAVSKDIAFYPYSDYMGFASLSKESSITWDVNKENANYILLEFENVPKYENLSLAWADENGDLKENQIANFILSPQKTTYLIEIKNPMEITKLRLSLGNKSNVNLNLKEIKIIN</sequence>
<dbReference type="GO" id="GO:0042121">
    <property type="term" value="P:alginic acid biosynthetic process"/>
    <property type="evidence" value="ECO:0007669"/>
    <property type="project" value="UniProtKB-UniPathway"/>
</dbReference>
<evidence type="ECO:0000256" key="4">
    <source>
        <dbReference type="ARBA" id="ARBA00022729"/>
    </source>
</evidence>
<evidence type="ECO:0000313" key="9">
    <source>
        <dbReference type="Proteomes" id="UP000585258"/>
    </source>
</evidence>
<keyword evidence="3" id="KW-0808">Transferase</keyword>
<evidence type="ECO:0000259" key="7">
    <source>
        <dbReference type="Pfam" id="PF16822"/>
    </source>
</evidence>
<keyword evidence="6" id="KW-0016">Alginate biosynthesis</keyword>
<dbReference type="Proteomes" id="UP000585258">
    <property type="component" value="Unassembled WGS sequence"/>
</dbReference>
<evidence type="ECO:0000256" key="2">
    <source>
        <dbReference type="ARBA" id="ARBA00005182"/>
    </source>
</evidence>
<dbReference type="SUPFAM" id="SSF52266">
    <property type="entry name" value="SGNH hydrolase"/>
    <property type="match status" value="1"/>
</dbReference>
<evidence type="ECO:0000256" key="1">
    <source>
        <dbReference type="ARBA" id="ARBA00004418"/>
    </source>
</evidence>
<dbReference type="InterPro" id="IPR031811">
    <property type="entry name" value="ALGX/ALGJ_SGNH-like"/>
</dbReference>
<dbReference type="GO" id="GO:0042597">
    <property type="term" value="C:periplasmic space"/>
    <property type="evidence" value="ECO:0007669"/>
    <property type="project" value="UniProtKB-SubCell"/>
</dbReference>
<evidence type="ECO:0000256" key="5">
    <source>
        <dbReference type="ARBA" id="ARBA00022764"/>
    </source>
</evidence>
<feature type="domain" description="AlgX/AlgJ SGNH hydrolase-like" evidence="7">
    <location>
        <begin position="98"/>
        <end position="230"/>
    </location>
</feature>
<dbReference type="Pfam" id="PF16822">
    <property type="entry name" value="ALGX"/>
    <property type="match status" value="1"/>
</dbReference>
<evidence type="ECO:0000313" key="8">
    <source>
        <dbReference type="EMBL" id="MBB6713512.1"/>
    </source>
</evidence>
<organism evidence="8 9">
    <name type="scientific">Clostridium gasigenes</name>
    <dbReference type="NCBI Taxonomy" id="94869"/>
    <lineage>
        <taxon>Bacteria</taxon>
        <taxon>Bacillati</taxon>
        <taxon>Bacillota</taxon>
        <taxon>Clostridia</taxon>
        <taxon>Eubacteriales</taxon>
        <taxon>Clostridiaceae</taxon>
        <taxon>Clostridium</taxon>
    </lineage>
</organism>
<evidence type="ECO:0000256" key="6">
    <source>
        <dbReference type="ARBA" id="ARBA00022841"/>
    </source>
</evidence>
<dbReference type="UniPathway" id="UPA00286"/>
<comment type="subcellular location">
    <subcellularLocation>
        <location evidence="1">Periplasm</location>
    </subcellularLocation>
</comment>
<keyword evidence="4" id="KW-0732">Signal</keyword>
<dbReference type="EMBL" id="JACKWY010000001">
    <property type="protein sequence ID" value="MBB6713512.1"/>
    <property type="molecule type" value="Genomic_DNA"/>
</dbReference>
<accession>A0A7X0SC60</accession>